<feature type="region of interest" description="Disordered" evidence="1">
    <location>
        <begin position="112"/>
        <end position="131"/>
    </location>
</feature>
<feature type="compositionally biased region" description="Basic residues" evidence="1">
    <location>
        <begin position="149"/>
        <end position="159"/>
    </location>
</feature>
<dbReference type="STRING" id="40149.A0A0E0CQ16"/>
<dbReference type="Gramene" id="OMERI02G27690.1">
    <property type="protein sequence ID" value="OMERI02G27690.1"/>
    <property type="gene ID" value="OMERI02G27690"/>
</dbReference>
<keyword evidence="3" id="KW-1185">Reference proteome</keyword>
<feature type="region of interest" description="Disordered" evidence="1">
    <location>
        <begin position="139"/>
        <end position="164"/>
    </location>
</feature>
<reference evidence="2" key="1">
    <citation type="submission" date="2015-04" db="UniProtKB">
        <authorList>
            <consortium name="EnsemblPlants"/>
        </authorList>
    </citation>
    <scope>IDENTIFICATION</scope>
</reference>
<accession>A0A0E0CQ16</accession>
<feature type="region of interest" description="Disordered" evidence="1">
    <location>
        <begin position="24"/>
        <end position="50"/>
    </location>
</feature>
<feature type="compositionally biased region" description="Polar residues" evidence="1">
    <location>
        <begin position="28"/>
        <end position="39"/>
    </location>
</feature>
<evidence type="ECO:0000313" key="3">
    <source>
        <dbReference type="Proteomes" id="UP000008021"/>
    </source>
</evidence>
<feature type="compositionally biased region" description="Low complexity" evidence="1">
    <location>
        <begin position="139"/>
        <end position="148"/>
    </location>
</feature>
<dbReference type="AlphaFoldDB" id="A0A0E0CQ16"/>
<dbReference type="EnsemblPlants" id="OMERI02G27690.1">
    <property type="protein sequence ID" value="OMERI02G27690.1"/>
    <property type="gene ID" value="OMERI02G27690"/>
</dbReference>
<evidence type="ECO:0000313" key="2">
    <source>
        <dbReference type="EnsemblPlants" id="OMERI02G27690.1"/>
    </source>
</evidence>
<dbReference type="HOGENOM" id="CLU_1216427_0_0_1"/>
<dbReference type="Proteomes" id="UP000008021">
    <property type="component" value="Chromosome 2"/>
</dbReference>
<evidence type="ECO:0000256" key="1">
    <source>
        <dbReference type="SAM" id="MobiDB-lite"/>
    </source>
</evidence>
<sequence length="228" mass="25462">MRARPRRPRWCAVWTRRRCARAATSRSTPLTSSLASISASRLTPRSPPPTLRRLPGELEKAAFIFGVEDRALFSRDYDEPIHVPGTLSGNHQRYLAVDIHVGFSSVCSSNADHRLSPRHRPSTVPAPPPTARFCRCLGAPAASRSPPSRARRSRSRRAAAHLPPCTPRERERECVWRERKRGRGCMTDRSHNLFKKKMLTGLPHVRHVGQTAPDWVEGGNSSGIESLG</sequence>
<proteinExistence type="predicted"/>
<reference evidence="2" key="2">
    <citation type="submission" date="2018-05" db="EMBL/GenBank/DDBJ databases">
        <title>OmerRS3 (Oryza meridionalis Reference Sequence Version 3).</title>
        <authorList>
            <person name="Zhang J."/>
            <person name="Kudrna D."/>
            <person name="Lee S."/>
            <person name="Talag J."/>
            <person name="Welchert J."/>
            <person name="Wing R.A."/>
        </authorList>
    </citation>
    <scope>NUCLEOTIDE SEQUENCE [LARGE SCALE GENOMIC DNA]</scope>
    <source>
        <strain evidence="2">cv. OR44</strain>
    </source>
</reference>
<protein>
    <submittedName>
        <fullName evidence="2">Uncharacterized protein</fullName>
    </submittedName>
</protein>
<name>A0A0E0CQ16_9ORYZ</name>
<organism evidence="2">
    <name type="scientific">Oryza meridionalis</name>
    <dbReference type="NCBI Taxonomy" id="40149"/>
    <lineage>
        <taxon>Eukaryota</taxon>
        <taxon>Viridiplantae</taxon>
        <taxon>Streptophyta</taxon>
        <taxon>Embryophyta</taxon>
        <taxon>Tracheophyta</taxon>
        <taxon>Spermatophyta</taxon>
        <taxon>Magnoliopsida</taxon>
        <taxon>Liliopsida</taxon>
        <taxon>Poales</taxon>
        <taxon>Poaceae</taxon>
        <taxon>BOP clade</taxon>
        <taxon>Oryzoideae</taxon>
        <taxon>Oryzeae</taxon>
        <taxon>Oryzinae</taxon>
        <taxon>Oryza</taxon>
    </lineage>
</organism>